<evidence type="ECO:0000313" key="1">
    <source>
        <dbReference type="EMBL" id="MEQ2161222.1"/>
    </source>
</evidence>
<comment type="caution">
    <text evidence="1">The sequence shown here is derived from an EMBL/GenBank/DDBJ whole genome shotgun (WGS) entry which is preliminary data.</text>
</comment>
<dbReference type="Proteomes" id="UP001476798">
    <property type="component" value="Unassembled WGS sequence"/>
</dbReference>
<dbReference type="EMBL" id="JAHRIO010010384">
    <property type="protein sequence ID" value="MEQ2161222.1"/>
    <property type="molecule type" value="Genomic_DNA"/>
</dbReference>
<name>A0ABV0MQ40_9TELE</name>
<evidence type="ECO:0000313" key="2">
    <source>
        <dbReference type="Proteomes" id="UP001476798"/>
    </source>
</evidence>
<accession>A0ABV0MQ40</accession>
<gene>
    <name evidence="1" type="ORF">GOODEAATRI_007598</name>
</gene>
<keyword evidence="2" id="KW-1185">Reference proteome</keyword>
<protein>
    <submittedName>
        <fullName evidence="1">Uncharacterized protein</fullName>
    </submittedName>
</protein>
<proteinExistence type="predicted"/>
<reference evidence="1 2" key="1">
    <citation type="submission" date="2021-06" db="EMBL/GenBank/DDBJ databases">
        <authorList>
            <person name="Palmer J.M."/>
        </authorList>
    </citation>
    <scope>NUCLEOTIDE SEQUENCE [LARGE SCALE GENOMIC DNA]</scope>
    <source>
        <strain evidence="1 2">GA_2019</strain>
        <tissue evidence="1">Muscle</tissue>
    </source>
</reference>
<organism evidence="1 2">
    <name type="scientific">Goodea atripinnis</name>
    <dbReference type="NCBI Taxonomy" id="208336"/>
    <lineage>
        <taxon>Eukaryota</taxon>
        <taxon>Metazoa</taxon>
        <taxon>Chordata</taxon>
        <taxon>Craniata</taxon>
        <taxon>Vertebrata</taxon>
        <taxon>Euteleostomi</taxon>
        <taxon>Actinopterygii</taxon>
        <taxon>Neopterygii</taxon>
        <taxon>Teleostei</taxon>
        <taxon>Neoteleostei</taxon>
        <taxon>Acanthomorphata</taxon>
        <taxon>Ovalentaria</taxon>
        <taxon>Atherinomorphae</taxon>
        <taxon>Cyprinodontiformes</taxon>
        <taxon>Goodeidae</taxon>
        <taxon>Goodea</taxon>
    </lineage>
</organism>
<sequence length="112" mass="12758">MFLTQKHSVPPPPGKFTEKDLYKQQALAIFSWRKRHCRRGRHSGCLMKLRARLAKSDVYQLVHGLFPSVFLPLSFLEPVDACLVPLVDLDDVSRPQRPWGPGLVRVGRTHGT</sequence>